<dbReference type="PANTHER" id="PTHR11955">
    <property type="entry name" value="FATTY ACID BINDING PROTEIN"/>
    <property type="match status" value="1"/>
</dbReference>
<evidence type="ECO:0000256" key="1">
    <source>
        <dbReference type="ARBA" id="ARBA00008390"/>
    </source>
</evidence>
<organism evidence="2 3">
    <name type="scientific">Ridgeia piscesae</name>
    <name type="common">Tubeworm</name>
    <dbReference type="NCBI Taxonomy" id="27915"/>
    <lineage>
        <taxon>Eukaryota</taxon>
        <taxon>Metazoa</taxon>
        <taxon>Spiralia</taxon>
        <taxon>Lophotrochozoa</taxon>
        <taxon>Annelida</taxon>
        <taxon>Polychaeta</taxon>
        <taxon>Sedentaria</taxon>
        <taxon>Canalipalpata</taxon>
        <taxon>Sabellida</taxon>
        <taxon>Siboglinidae</taxon>
        <taxon>Ridgeia</taxon>
    </lineage>
</organism>
<keyword evidence="3" id="KW-1185">Reference proteome</keyword>
<dbReference type="GO" id="GO:0008289">
    <property type="term" value="F:lipid binding"/>
    <property type="evidence" value="ECO:0007669"/>
    <property type="project" value="UniProtKB-KW"/>
</dbReference>
<dbReference type="AlphaFoldDB" id="A0AAD9UHC9"/>
<dbReference type="Proteomes" id="UP001209878">
    <property type="component" value="Unassembled WGS sequence"/>
</dbReference>
<sequence length="139" mass="15603">MSTSICGKWTQETPFSNMEAILDTVGMTNPQIRAMICSLKPEIEIAKNGDEWEFKMYTTQSTRNVSFTSGQEIDTLSIVGKPVKSVMVVEGNVMKETHRDPNDPSAEVTYITRTFNNDEMVVSLKVKDVEGLSKYKRVA</sequence>
<dbReference type="CDD" id="cd00742">
    <property type="entry name" value="FABP"/>
    <property type="match status" value="1"/>
</dbReference>
<comment type="similarity">
    <text evidence="1">Belongs to the calycin superfamily. Fatty-acid binding protein (FABP) family.</text>
</comment>
<evidence type="ECO:0000313" key="2">
    <source>
        <dbReference type="EMBL" id="KAK2189267.1"/>
    </source>
</evidence>
<name>A0AAD9UHC9_RIDPI</name>
<accession>A0AAD9UHC9</accession>
<dbReference type="SUPFAM" id="SSF50814">
    <property type="entry name" value="Lipocalins"/>
    <property type="match status" value="1"/>
</dbReference>
<dbReference type="Gene3D" id="2.40.128.20">
    <property type="match status" value="1"/>
</dbReference>
<evidence type="ECO:0000313" key="3">
    <source>
        <dbReference type="Proteomes" id="UP001209878"/>
    </source>
</evidence>
<evidence type="ECO:0008006" key="4">
    <source>
        <dbReference type="Google" id="ProtNLM"/>
    </source>
</evidence>
<dbReference type="InterPro" id="IPR031259">
    <property type="entry name" value="ILBP"/>
</dbReference>
<proteinExistence type="inferred from homology"/>
<reference evidence="2" key="1">
    <citation type="journal article" date="2023" name="Mol. Biol. Evol.">
        <title>Third-Generation Sequencing Reveals the Adaptive Role of the Epigenome in Three Deep-Sea Polychaetes.</title>
        <authorList>
            <person name="Perez M."/>
            <person name="Aroh O."/>
            <person name="Sun Y."/>
            <person name="Lan Y."/>
            <person name="Juniper S.K."/>
            <person name="Young C.R."/>
            <person name="Angers B."/>
            <person name="Qian P.Y."/>
        </authorList>
    </citation>
    <scope>NUCLEOTIDE SEQUENCE</scope>
    <source>
        <strain evidence="2">R07B-5</strain>
    </source>
</reference>
<dbReference type="EMBL" id="JAODUO010000110">
    <property type="protein sequence ID" value="KAK2189267.1"/>
    <property type="molecule type" value="Genomic_DNA"/>
</dbReference>
<gene>
    <name evidence="2" type="ORF">NP493_111g01022</name>
</gene>
<comment type="caution">
    <text evidence="2">The sequence shown here is derived from an EMBL/GenBank/DDBJ whole genome shotgun (WGS) entry which is preliminary data.</text>
</comment>
<protein>
    <recommendedName>
        <fullName evidence="4">Fatty acid-binding protein</fullName>
    </recommendedName>
</protein>
<dbReference type="InterPro" id="IPR012674">
    <property type="entry name" value="Calycin"/>
</dbReference>